<proteinExistence type="predicted"/>
<dbReference type="AlphaFoldDB" id="A0A0E9XR46"/>
<name>A0A0E9XR46_ANGAN</name>
<organism evidence="1">
    <name type="scientific">Anguilla anguilla</name>
    <name type="common">European freshwater eel</name>
    <name type="synonym">Muraena anguilla</name>
    <dbReference type="NCBI Taxonomy" id="7936"/>
    <lineage>
        <taxon>Eukaryota</taxon>
        <taxon>Metazoa</taxon>
        <taxon>Chordata</taxon>
        <taxon>Craniata</taxon>
        <taxon>Vertebrata</taxon>
        <taxon>Euteleostomi</taxon>
        <taxon>Actinopterygii</taxon>
        <taxon>Neopterygii</taxon>
        <taxon>Teleostei</taxon>
        <taxon>Anguilliformes</taxon>
        <taxon>Anguillidae</taxon>
        <taxon>Anguilla</taxon>
    </lineage>
</organism>
<reference evidence="1" key="1">
    <citation type="submission" date="2014-11" db="EMBL/GenBank/DDBJ databases">
        <authorList>
            <person name="Amaro Gonzalez C."/>
        </authorList>
    </citation>
    <scope>NUCLEOTIDE SEQUENCE</scope>
</reference>
<protein>
    <submittedName>
        <fullName evidence="1">Uncharacterized protein</fullName>
    </submittedName>
</protein>
<sequence>MCSILYQHNLQLNLVPPPNSHRDPFKCKEFLYRL</sequence>
<dbReference type="EMBL" id="GBXM01004277">
    <property type="protein sequence ID" value="JAI04301.1"/>
    <property type="molecule type" value="Transcribed_RNA"/>
</dbReference>
<evidence type="ECO:0000313" key="1">
    <source>
        <dbReference type="EMBL" id="JAI04301.1"/>
    </source>
</evidence>
<reference evidence="1" key="2">
    <citation type="journal article" date="2015" name="Fish Shellfish Immunol.">
        <title>Early steps in the European eel (Anguilla anguilla)-Vibrio vulnificus interaction in the gills: Role of the RtxA13 toxin.</title>
        <authorList>
            <person name="Callol A."/>
            <person name="Pajuelo D."/>
            <person name="Ebbesson L."/>
            <person name="Teles M."/>
            <person name="MacKenzie S."/>
            <person name="Amaro C."/>
        </authorList>
    </citation>
    <scope>NUCLEOTIDE SEQUENCE</scope>
</reference>
<accession>A0A0E9XR46</accession>